<dbReference type="Gene3D" id="3.90.700.10">
    <property type="entry name" value="Succinate dehydrogenase/fumarate reductase flavoprotein, catalytic domain"/>
    <property type="match status" value="1"/>
</dbReference>
<dbReference type="SUPFAM" id="SSF51905">
    <property type="entry name" value="FAD/NAD(P)-binding domain"/>
    <property type="match status" value="1"/>
</dbReference>
<dbReference type="GO" id="GO:0016491">
    <property type="term" value="F:oxidoreductase activity"/>
    <property type="evidence" value="ECO:0007669"/>
    <property type="project" value="UniProtKB-KW"/>
</dbReference>
<dbReference type="EMBL" id="JAAQHG020000006">
    <property type="protein sequence ID" value="KAL1588905.1"/>
    <property type="molecule type" value="Genomic_DNA"/>
</dbReference>
<dbReference type="Gene3D" id="3.50.50.60">
    <property type="entry name" value="FAD/NAD(P)-binding domain"/>
    <property type="match status" value="1"/>
</dbReference>
<sequence>MPQHPDILILGSGAAALTTALEALTCPLPPNTARPRVRLLEKAPEPWAGGNGYFTAGAYRVAHAGLADILPLVSNVPAELAGKVDLEAYTEGQFLGDLERVTGGRSEERLGRVVVGESLGLVRWLREVGGVDWEMSFRRQAFEVEGRWRFWGGLCLSVAGGGGKGLIKALLGAVRAAGGVVEFGVKGEELVVGEGGRVEGVVVRREGSQEREVLRAGSVVLCAGGFEANPELRRRFLAEGWERAHTRGTPYNTGDMILAAQKVGAKLVGDFSSGGCHSTAWDYDSPADGGDREKTNEFTKSGYPLGIMVNAEGERFVDEGIDLRNYTYAKFGRAILEQPGGVAWQIWGKEGQKWLRAEEYRDEIVRKTWATSVEELADKLGEDGLKNKKALFQTLNDFDRAVAAHRKEHPDTQLNPAVKDGLSTQSTSKKLPLAKSNWALPVTEQPLLAVKVTSGITFTFAGLAIDPENSAVLREDGSRIEGLYCAGEMVGGLFYGNYPGGSGLTAGGVFGRRAAQSALKDLSAKNKASRL</sequence>
<keyword evidence="8" id="KW-1185">Reference proteome</keyword>
<comment type="caution">
    <text evidence="7">The sequence shown here is derived from an EMBL/GenBank/DDBJ whole genome shotgun (WGS) entry which is preliminary data.</text>
</comment>
<dbReference type="InterPro" id="IPR027477">
    <property type="entry name" value="Succ_DH/fumarate_Rdtase_cat_sf"/>
</dbReference>
<evidence type="ECO:0000256" key="3">
    <source>
        <dbReference type="ARBA" id="ARBA00022827"/>
    </source>
</evidence>
<keyword evidence="3" id="KW-0274">FAD</keyword>
<feature type="domain" description="FAD-dependent oxidoreductase 2 FAD-binding" evidence="6">
    <location>
        <begin position="97"/>
        <end position="502"/>
    </location>
</feature>
<evidence type="ECO:0000256" key="4">
    <source>
        <dbReference type="ARBA" id="ARBA00023002"/>
    </source>
</evidence>
<name>A0AB34KZC2_9PEZI</name>
<proteinExistence type="predicted"/>
<feature type="region of interest" description="Disordered" evidence="5">
    <location>
        <begin position="405"/>
        <end position="425"/>
    </location>
</feature>
<dbReference type="RefSeq" id="XP_069232010.1">
    <property type="nucleotide sequence ID" value="XM_069371091.1"/>
</dbReference>
<dbReference type="GeneID" id="96003929"/>
<dbReference type="SUPFAM" id="SSF56425">
    <property type="entry name" value="Succinate dehydrogenase/fumarate reductase flavoprotein, catalytic domain"/>
    <property type="match status" value="1"/>
</dbReference>
<dbReference type="NCBIfam" id="NF006130">
    <property type="entry name" value="PRK08274.1"/>
    <property type="match status" value="1"/>
</dbReference>
<dbReference type="Proteomes" id="UP000803884">
    <property type="component" value="Unassembled WGS sequence"/>
</dbReference>
<dbReference type="Pfam" id="PF00890">
    <property type="entry name" value="FAD_binding_2"/>
    <property type="match status" value="1"/>
</dbReference>
<evidence type="ECO:0000313" key="7">
    <source>
        <dbReference type="EMBL" id="KAL1588905.1"/>
    </source>
</evidence>
<dbReference type="PANTHER" id="PTHR43400">
    <property type="entry name" value="FUMARATE REDUCTASE"/>
    <property type="match status" value="1"/>
</dbReference>
<dbReference type="InterPro" id="IPR003953">
    <property type="entry name" value="FAD-dep_OxRdtase_2_FAD-bd"/>
</dbReference>
<dbReference type="PANTHER" id="PTHR43400:SF7">
    <property type="entry name" value="FAD-DEPENDENT OXIDOREDUCTASE 2 FAD BINDING DOMAIN-CONTAINING PROTEIN"/>
    <property type="match status" value="1"/>
</dbReference>
<dbReference type="InterPro" id="IPR036188">
    <property type="entry name" value="FAD/NAD-bd_sf"/>
</dbReference>
<evidence type="ECO:0000256" key="1">
    <source>
        <dbReference type="ARBA" id="ARBA00001974"/>
    </source>
</evidence>
<evidence type="ECO:0000256" key="2">
    <source>
        <dbReference type="ARBA" id="ARBA00022630"/>
    </source>
</evidence>
<organism evidence="7 8">
    <name type="scientific">Cladosporium halotolerans</name>
    <dbReference type="NCBI Taxonomy" id="1052096"/>
    <lineage>
        <taxon>Eukaryota</taxon>
        <taxon>Fungi</taxon>
        <taxon>Dikarya</taxon>
        <taxon>Ascomycota</taxon>
        <taxon>Pezizomycotina</taxon>
        <taxon>Dothideomycetes</taxon>
        <taxon>Dothideomycetidae</taxon>
        <taxon>Cladosporiales</taxon>
        <taxon>Cladosporiaceae</taxon>
        <taxon>Cladosporium</taxon>
    </lineage>
</organism>
<accession>A0AB34KZC2</accession>
<evidence type="ECO:0000259" key="6">
    <source>
        <dbReference type="Pfam" id="PF00890"/>
    </source>
</evidence>
<dbReference type="AlphaFoldDB" id="A0AB34KZC2"/>
<protein>
    <recommendedName>
        <fullName evidence="6">FAD-dependent oxidoreductase 2 FAD-binding domain-containing protein</fullName>
    </recommendedName>
</protein>
<dbReference type="InterPro" id="IPR050315">
    <property type="entry name" value="FAD-oxidoreductase_2"/>
</dbReference>
<evidence type="ECO:0000256" key="5">
    <source>
        <dbReference type="SAM" id="MobiDB-lite"/>
    </source>
</evidence>
<gene>
    <name evidence="7" type="ORF">WHR41_02485</name>
</gene>
<keyword evidence="4" id="KW-0560">Oxidoreductase</keyword>
<evidence type="ECO:0000313" key="8">
    <source>
        <dbReference type="Proteomes" id="UP000803884"/>
    </source>
</evidence>
<reference evidence="7 8" key="1">
    <citation type="journal article" date="2020" name="Microbiol. Resour. Announc.">
        <title>Draft Genome Sequence of a Cladosporium Species Isolated from the Mesophotic Ascidian Didemnum maculosum.</title>
        <authorList>
            <person name="Gioti A."/>
            <person name="Siaperas R."/>
            <person name="Nikolaivits E."/>
            <person name="Le Goff G."/>
            <person name="Ouazzani J."/>
            <person name="Kotoulas G."/>
            <person name="Topakas E."/>
        </authorList>
    </citation>
    <scope>NUCLEOTIDE SEQUENCE [LARGE SCALE GENOMIC DNA]</scope>
    <source>
        <strain evidence="7 8">TM138-S3</strain>
    </source>
</reference>
<keyword evidence="2" id="KW-0285">Flavoprotein</keyword>
<comment type="cofactor">
    <cofactor evidence="1">
        <name>FAD</name>
        <dbReference type="ChEBI" id="CHEBI:57692"/>
    </cofactor>
</comment>